<accession>A0AAN8QUV8</accession>
<feature type="compositionally biased region" description="Polar residues" evidence="1">
    <location>
        <begin position="150"/>
        <end position="163"/>
    </location>
</feature>
<gene>
    <name evidence="2" type="ORF">J4Q44_G00178500</name>
</gene>
<evidence type="ECO:0000313" key="3">
    <source>
        <dbReference type="Proteomes" id="UP001356427"/>
    </source>
</evidence>
<comment type="caution">
    <text evidence="2">The sequence shown here is derived from an EMBL/GenBank/DDBJ whole genome shotgun (WGS) entry which is preliminary data.</text>
</comment>
<organism evidence="2 3">
    <name type="scientific">Coregonus suidteri</name>
    <dbReference type="NCBI Taxonomy" id="861788"/>
    <lineage>
        <taxon>Eukaryota</taxon>
        <taxon>Metazoa</taxon>
        <taxon>Chordata</taxon>
        <taxon>Craniata</taxon>
        <taxon>Vertebrata</taxon>
        <taxon>Euteleostomi</taxon>
        <taxon>Actinopterygii</taxon>
        <taxon>Neopterygii</taxon>
        <taxon>Teleostei</taxon>
        <taxon>Protacanthopterygii</taxon>
        <taxon>Salmoniformes</taxon>
        <taxon>Salmonidae</taxon>
        <taxon>Coregoninae</taxon>
        <taxon>Coregonus</taxon>
    </lineage>
</organism>
<dbReference type="EMBL" id="JAGTTL010000015">
    <property type="protein sequence ID" value="KAK6312186.1"/>
    <property type="molecule type" value="Genomic_DNA"/>
</dbReference>
<evidence type="ECO:0000313" key="2">
    <source>
        <dbReference type="EMBL" id="KAK6312186.1"/>
    </source>
</evidence>
<evidence type="ECO:0000256" key="1">
    <source>
        <dbReference type="SAM" id="MobiDB-lite"/>
    </source>
</evidence>
<dbReference type="AlphaFoldDB" id="A0AAN8QUV8"/>
<reference evidence="2 3" key="1">
    <citation type="submission" date="2021-04" db="EMBL/GenBank/DDBJ databases">
        <authorList>
            <person name="De Guttry C."/>
            <person name="Zahm M."/>
            <person name="Klopp C."/>
            <person name="Cabau C."/>
            <person name="Louis A."/>
            <person name="Berthelot C."/>
            <person name="Parey E."/>
            <person name="Roest Crollius H."/>
            <person name="Montfort J."/>
            <person name="Robinson-Rechavi M."/>
            <person name="Bucao C."/>
            <person name="Bouchez O."/>
            <person name="Gislard M."/>
            <person name="Lluch J."/>
            <person name="Milhes M."/>
            <person name="Lampietro C."/>
            <person name="Lopez Roques C."/>
            <person name="Donnadieu C."/>
            <person name="Braasch I."/>
            <person name="Desvignes T."/>
            <person name="Postlethwait J."/>
            <person name="Bobe J."/>
            <person name="Wedekind C."/>
            <person name="Guiguen Y."/>
        </authorList>
    </citation>
    <scope>NUCLEOTIDE SEQUENCE [LARGE SCALE GENOMIC DNA]</scope>
    <source>
        <strain evidence="2">Cs_M1</strain>
        <tissue evidence="2">Blood</tissue>
    </source>
</reference>
<feature type="compositionally biased region" description="Low complexity" evidence="1">
    <location>
        <begin position="47"/>
        <end position="61"/>
    </location>
</feature>
<name>A0AAN8QUV8_9TELE</name>
<feature type="non-terminal residue" evidence="2">
    <location>
        <position position="1"/>
    </location>
</feature>
<feature type="compositionally biased region" description="Polar residues" evidence="1">
    <location>
        <begin position="129"/>
        <end position="139"/>
    </location>
</feature>
<keyword evidence="3" id="KW-1185">Reference proteome</keyword>
<feature type="region of interest" description="Disordered" evidence="1">
    <location>
        <begin position="80"/>
        <end position="170"/>
    </location>
</feature>
<dbReference type="Proteomes" id="UP001356427">
    <property type="component" value="Unassembled WGS sequence"/>
</dbReference>
<feature type="region of interest" description="Disordered" evidence="1">
    <location>
        <begin position="23"/>
        <end position="67"/>
    </location>
</feature>
<feature type="compositionally biased region" description="Polar residues" evidence="1">
    <location>
        <begin position="23"/>
        <end position="46"/>
    </location>
</feature>
<sequence>LGYGYPYEPTYGYYGCVLSPRGSSSGKYGSVLGHTSYQPSEEGPSTSVVSGQSEQGQQSGEDMQHAYYPTYYVSNKGYEPNRYIITPSHPSSDNTQEPGKVSSQLNNIPNAQRPLNSNAKNLVLVKPNPATTFPQSKGNEQVPGKKSPSVPEQPQQAARSSQIFPPEPHQ</sequence>
<protein>
    <submittedName>
        <fullName evidence="2">Uncharacterized protein</fullName>
    </submittedName>
</protein>
<proteinExistence type="predicted"/>
<feature type="compositionally biased region" description="Polar residues" evidence="1">
    <location>
        <begin position="88"/>
        <end position="120"/>
    </location>
</feature>